<keyword evidence="5 9" id="KW-0560">Oxidoreductase</keyword>
<dbReference type="GO" id="GO:0004497">
    <property type="term" value="F:monooxygenase activity"/>
    <property type="evidence" value="ECO:0007669"/>
    <property type="project" value="UniProtKB-KW"/>
</dbReference>
<dbReference type="InterPro" id="IPR002401">
    <property type="entry name" value="Cyt_P450_E_grp-I"/>
</dbReference>
<dbReference type="InterPro" id="IPR017972">
    <property type="entry name" value="Cyt_P450_CS"/>
</dbReference>
<name>A0A7L7RBB4_NOTNI</name>
<keyword evidence="10" id="KW-1133">Transmembrane helix</keyword>
<dbReference type="AlphaFoldDB" id="A0A7L7RBB4"/>
<evidence type="ECO:0000256" key="2">
    <source>
        <dbReference type="ARBA" id="ARBA00010617"/>
    </source>
</evidence>
<evidence type="ECO:0000256" key="8">
    <source>
        <dbReference type="PIRSR" id="PIRSR602401-1"/>
    </source>
</evidence>
<keyword evidence="6 8" id="KW-0408">Iron</keyword>
<evidence type="ECO:0000256" key="6">
    <source>
        <dbReference type="ARBA" id="ARBA00023004"/>
    </source>
</evidence>
<dbReference type="PRINTS" id="PR00385">
    <property type="entry name" value="P450"/>
</dbReference>
<evidence type="ECO:0000256" key="10">
    <source>
        <dbReference type="SAM" id="Phobius"/>
    </source>
</evidence>
<dbReference type="SUPFAM" id="SSF48264">
    <property type="entry name" value="Cytochrome P450"/>
    <property type="match status" value="1"/>
</dbReference>
<comment type="similarity">
    <text evidence="2 9">Belongs to the cytochrome P450 family.</text>
</comment>
<dbReference type="Pfam" id="PF00067">
    <property type="entry name" value="p450"/>
    <property type="match status" value="1"/>
</dbReference>
<evidence type="ECO:0000256" key="7">
    <source>
        <dbReference type="ARBA" id="ARBA00023033"/>
    </source>
</evidence>
<dbReference type="EMBL" id="MN168823">
    <property type="protein sequence ID" value="QNS29977.1"/>
    <property type="molecule type" value="mRNA"/>
</dbReference>
<feature type="binding site" description="axial binding residue" evidence="8">
    <location>
        <position position="482"/>
    </location>
    <ligand>
        <name>heme</name>
        <dbReference type="ChEBI" id="CHEBI:30413"/>
    </ligand>
    <ligandPart>
        <name>Fe</name>
        <dbReference type="ChEBI" id="CHEBI:18248"/>
    </ligandPart>
</feature>
<keyword evidence="7 9" id="KW-0503">Monooxygenase</keyword>
<organism evidence="11">
    <name type="scientific">Nothapodytes nimmoniana</name>
    <name type="common">Nothapodytes foetida</name>
    <dbReference type="NCBI Taxonomy" id="159386"/>
    <lineage>
        <taxon>Eukaryota</taxon>
        <taxon>Viridiplantae</taxon>
        <taxon>Streptophyta</taxon>
        <taxon>Embryophyta</taxon>
        <taxon>Tracheophyta</taxon>
        <taxon>Spermatophyta</taxon>
        <taxon>Magnoliopsida</taxon>
        <taxon>eudicotyledons</taxon>
        <taxon>Gunneridae</taxon>
        <taxon>Pentapetalae</taxon>
        <taxon>asterids</taxon>
        <taxon>lamiids</taxon>
        <taxon>Icacinales</taxon>
        <taxon>Icacinaceae</taxon>
        <taxon>Nothapodytes</taxon>
    </lineage>
</organism>
<evidence type="ECO:0000256" key="1">
    <source>
        <dbReference type="ARBA" id="ARBA00001971"/>
    </source>
</evidence>
<keyword evidence="3 8" id="KW-0349">Heme</keyword>
<sequence length="537" mass="60848">MDILGATLQQLMKLGHFLVSLSMSSTMFTMLALLAGVLVYFYEPYWGVRKVPGPPAMPFVGHLPLLAKYGPDVFSVLANLYGSVFRFHMGRQPLVIIADAELCKEVGIKKFKDISNRSIPSPISTSSLHQKGLFFTRDARWSTMRNTILSVYQPSHLAKLVPMMQAFIESATQNLPSKEDIIFSDLALKLATDVIGQAAFGVNFGLSRPQPELDSVDRLNYKDNDMEVQDFINQHIYSTTKLKMDLSGSFSVILGLLVPVLQEPFYQLLRRIPGTMDWKVDRTNHTLSRQLDEIVARRMREMDQDSKDFLSLILRARESTKVSKNVFTPDYISAVTYEHLLAGSVTTSFTLSSIVYLVAGHPEVANKLIGEIDGFGPHDKMPTANDLQLKFPYLDQVIKEAMRFYTVSPLVARETSAQVDIGGYSLPKGTWVWLALGVLAKDPKNFPEPEKFKPERFDPECEEERRRHPYANIPFGIGPRACIGQRFSLQELKLCLIHLYRKYVFHHSPNMEKPLQLEYGIILNFKHGIKLRAIKRA</sequence>
<feature type="transmembrane region" description="Helical" evidence="10">
    <location>
        <begin position="17"/>
        <end position="42"/>
    </location>
</feature>
<dbReference type="PRINTS" id="PR00463">
    <property type="entry name" value="EP450I"/>
</dbReference>
<evidence type="ECO:0000256" key="9">
    <source>
        <dbReference type="RuleBase" id="RU000461"/>
    </source>
</evidence>
<dbReference type="PROSITE" id="PS00086">
    <property type="entry name" value="CYTOCHROME_P450"/>
    <property type="match status" value="1"/>
</dbReference>
<evidence type="ECO:0000256" key="3">
    <source>
        <dbReference type="ARBA" id="ARBA00022617"/>
    </source>
</evidence>
<evidence type="ECO:0000313" key="11">
    <source>
        <dbReference type="EMBL" id="QNS29977.1"/>
    </source>
</evidence>
<keyword evidence="10" id="KW-0812">Transmembrane</keyword>
<dbReference type="PANTHER" id="PTHR24301">
    <property type="entry name" value="THROMBOXANE-A SYNTHASE"/>
    <property type="match status" value="1"/>
</dbReference>
<dbReference type="Gene3D" id="1.10.630.10">
    <property type="entry name" value="Cytochrome P450"/>
    <property type="match status" value="1"/>
</dbReference>
<keyword evidence="4 8" id="KW-0479">Metal-binding</keyword>
<evidence type="ECO:0000256" key="4">
    <source>
        <dbReference type="ARBA" id="ARBA00022723"/>
    </source>
</evidence>
<evidence type="ECO:0000256" key="5">
    <source>
        <dbReference type="ARBA" id="ARBA00023002"/>
    </source>
</evidence>
<dbReference type="FunFam" id="1.10.630.10:FF:000182">
    <property type="entry name" value="Cytochrome P450 3A4"/>
    <property type="match status" value="1"/>
</dbReference>
<dbReference type="GO" id="GO:0016705">
    <property type="term" value="F:oxidoreductase activity, acting on paired donors, with incorporation or reduction of molecular oxygen"/>
    <property type="evidence" value="ECO:0007669"/>
    <property type="project" value="InterPro"/>
</dbReference>
<dbReference type="PANTHER" id="PTHR24301:SF2">
    <property type="entry name" value="THROMBOXANE-A SYNTHASE"/>
    <property type="match status" value="1"/>
</dbReference>
<reference evidence="11" key="1">
    <citation type="journal article" date="2020" name="Genome">
        <title>Transcriptome-wide identification and characterization of cytochrome P450s from Nothapodytes nimmoniana and their phylogenomic analysis revealed candidate cytochrome P450s involved in camptothecin biosynthetic pathway.</title>
        <authorList>
            <person name="Godbole R.C."/>
            <person name="Pable A.A."/>
            <person name="Barvkar V.T."/>
        </authorList>
    </citation>
    <scope>NUCLEOTIDE SEQUENCE</scope>
</reference>
<keyword evidence="10" id="KW-0472">Membrane</keyword>
<dbReference type="InterPro" id="IPR001128">
    <property type="entry name" value="Cyt_P450"/>
</dbReference>
<comment type="cofactor">
    <cofactor evidence="1 8">
        <name>heme</name>
        <dbReference type="ChEBI" id="CHEBI:30413"/>
    </cofactor>
</comment>
<protein>
    <submittedName>
        <fullName evidence="11">Cytochrome P450</fullName>
    </submittedName>
</protein>
<dbReference type="InterPro" id="IPR036396">
    <property type="entry name" value="Cyt_P450_sf"/>
</dbReference>
<dbReference type="GO" id="GO:0020037">
    <property type="term" value="F:heme binding"/>
    <property type="evidence" value="ECO:0007669"/>
    <property type="project" value="InterPro"/>
</dbReference>
<gene>
    <name evidence="11" type="primary">CYP711A185</name>
</gene>
<dbReference type="GO" id="GO:0005506">
    <property type="term" value="F:iron ion binding"/>
    <property type="evidence" value="ECO:0007669"/>
    <property type="project" value="InterPro"/>
</dbReference>
<accession>A0A7L7RBB4</accession>
<proteinExistence type="evidence at transcript level"/>